<proteinExistence type="predicted"/>
<evidence type="ECO:0000313" key="2">
    <source>
        <dbReference type="Proteomes" id="UP000008144"/>
    </source>
</evidence>
<keyword evidence="2" id="KW-1185">Reference proteome</keyword>
<reference evidence="1" key="2">
    <citation type="journal article" date="2008" name="Genome Biol.">
        <title>Improved genome assembly and evidence-based global gene model set for the chordate Ciona intestinalis: new insight into intron and operon populations.</title>
        <authorList>
            <person name="Satou Y."/>
            <person name="Mineta K."/>
            <person name="Ogasawara M."/>
            <person name="Sasakura Y."/>
            <person name="Shoguchi E."/>
            <person name="Ueno K."/>
            <person name="Yamada L."/>
            <person name="Matsumoto J."/>
            <person name="Wasserscheid J."/>
            <person name="Dewar K."/>
            <person name="Wiley G.B."/>
            <person name="Macmil S.L."/>
            <person name="Roe B.A."/>
            <person name="Zeller R.W."/>
            <person name="Hastings K.E."/>
            <person name="Lemaire P."/>
            <person name="Lindquist E."/>
            <person name="Endo T."/>
            <person name="Hotta K."/>
            <person name="Inaba K."/>
        </authorList>
    </citation>
    <scope>NUCLEOTIDE SEQUENCE [LARGE SCALE GENOMIC DNA]</scope>
    <source>
        <strain evidence="1">wild type</strain>
    </source>
</reference>
<dbReference type="Proteomes" id="UP000008144">
    <property type="component" value="Chromosome 13"/>
</dbReference>
<dbReference type="InParanoid" id="H2XK91"/>
<protein>
    <submittedName>
        <fullName evidence="1">Uncharacterized protein</fullName>
    </submittedName>
</protein>
<name>H2XK91_CIOIN</name>
<reference evidence="1" key="3">
    <citation type="submission" date="2025-08" db="UniProtKB">
        <authorList>
            <consortium name="Ensembl"/>
        </authorList>
    </citation>
    <scope>IDENTIFICATION</scope>
</reference>
<dbReference type="AlphaFoldDB" id="H2XK91"/>
<evidence type="ECO:0000313" key="1">
    <source>
        <dbReference type="Ensembl" id="ENSCINP00000030073.1"/>
    </source>
</evidence>
<organism evidence="1 2">
    <name type="scientific">Ciona intestinalis</name>
    <name type="common">Transparent sea squirt</name>
    <name type="synonym">Ascidia intestinalis</name>
    <dbReference type="NCBI Taxonomy" id="7719"/>
    <lineage>
        <taxon>Eukaryota</taxon>
        <taxon>Metazoa</taxon>
        <taxon>Chordata</taxon>
        <taxon>Tunicata</taxon>
        <taxon>Ascidiacea</taxon>
        <taxon>Phlebobranchia</taxon>
        <taxon>Cionidae</taxon>
        <taxon>Ciona</taxon>
    </lineage>
</organism>
<reference evidence="1" key="4">
    <citation type="submission" date="2025-09" db="UniProtKB">
        <authorList>
            <consortium name="Ensembl"/>
        </authorList>
    </citation>
    <scope>IDENTIFICATION</scope>
</reference>
<dbReference type="Ensembl" id="ENSCINT00000036210.1">
    <property type="protein sequence ID" value="ENSCINP00000030073.1"/>
    <property type="gene ID" value="ENSCING00000019982.1"/>
</dbReference>
<sequence length="77" mass="9515">PHPTIYKTHVFYTSFDTFFALLKLYFLKQLRIFWCNTKSYRTNFKRRIYYVSAVLHYRVTDHLENASYIRSYNCMVL</sequence>
<reference evidence="2" key="1">
    <citation type="journal article" date="2002" name="Science">
        <title>The draft genome of Ciona intestinalis: insights into chordate and vertebrate origins.</title>
        <authorList>
            <person name="Dehal P."/>
            <person name="Satou Y."/>
            <person name="Campbell R.K."/>
            <person name="Chapman J."/>
            <person name="Degnan B."/>
            <person name="De Tomaso A."/>
            <person name="Davidson B."/>
            <person name="Di Gregorio A."/>
            <person name="Gelpke M."/>
            <person name="Goodstein D.M."/>
            <person name="Harafuji N."/>
            <person name="Hastings K.E."/>
            <person name="Ho I."/>
            <person name="Hotta K."/>
            <person name="Huang W."/>
            <person name="Kawashima T."/>
            <person name="Lemaire P."/>
            <person name="Martinez D."/>
            <person name="Meinertzhagen I.A."/>
            <person name="Necula S."/>
            <person name="Nonaka M."/>
            <person name="Putnam N."/>
            <person name="Rash S."/>
            <person name="Saiga H."/>
            <person name="Satake M."/>
            <person name="Terry A."/>
            <person name="Yamada L."/>
            <person name="Wang H.G."/>
            <person name="Awazu S."/>
            <person name="Azumi K."/>
            <person name="Boore J."/>
            <person name="Branno M."/>
            <person name="Chin-Bow S."/>
            <person name="DeSantis R."/>
            <person name="Doyle S."/>
            <person name="Francino P."/>
            <person name="Keys D.N."/>
            <person name="Haga S."/>
            <person name="Hayashi H."/>
            <person name="Hino K."/>
            <person name="Imai K.S."/>
            <person name="Inaba K."/>
            <person name="Kano S."/>
            <person name="Kobayashi K."/>
            <person name="Kobayashi M."/>
            <person name="Lee B.I."/>
            <person name="Makabe K.W."/>
            <person name="Manohar C."/>
            <person name="Matassi G."/>
            <person name="Medina M."/>
            <person name="Mochizuki Y."/>
            <person name="Mount S."/>
            <person name="Morishita T."/>
            <person name="Miura S."/>
            <person name="Nakayama A."/>
            <person name="Nishizaka S."/>
            <person name="Nomoto H."/>
            <person name="Ohta F."/>
            <person name="Oishi K."/>
            <person name="Rigoutsos I."/>
            <person name="Sano M."/>
            <person name="Sasaki A."/>
            <person name="Sasakura Y."/>
            <person name="Shoguchi E."/>
            <person name="Shin-i T."/>
            <person name="Spagnuolo A."/>
            <person name="Stainier D."/>
            <person name="Suzuki M.M."/>
            <person name="Tassy O."/>
            <person name="Takatori N."/>
            <person name="Tokuoka M."/>
            <person name="Yagi K."/>
            <person name="Yoshizaki F."/>
            <person name="Wada S."/>
            <person name="Zhang C."/>
            <person name="Hyatt P.D."/>
            <person name="Larimer F."/>
            <person name="Detter C."/>
            <person name="Doggett N."/>
            <person name="Glavina T."/>
            <person name="Hawkins T."/>
            <person name="Richardson P."/>
            <person name="Lucas S."/>
            <person name="Kohara Y."/>
            <person name="Levine M."/>
            <person name="Satoh N."/>
            <person name="Rokhsar D.S."/>
        </authorList>
    </citation>
    <scope>NUCLEOTIDE SEQUENCE [LARGE SCALE GENOMIC DNA]</scope>
</reference>
<accession>H2XK91</accession>
<dbReference type="HOGENOM" id="CLU_2644274_0_0_1"/>
<dbReference type="EMBL" id="EAAA01001086">
    <property type="status" value="NOT_ANNOTATED_CDS"/>
    <property type="molecule type" value="Genomic_DNA"/>
</dbReference>